<evidence type="ECO:0000256" key="3">
    <source>
        <dbReference type="ARBA" id="ARBA00010026"/>
    </source>
</evidence>
<dbReference type="Proteomes" id="UP000708148">
    <property type="component" value="Unassembled WGS sequence"/>
</dbReference>
<keyword evidence="6" id="KW-0256">Endoplasmic reticulum</keyword>
<protein>
    <recommendedName>
        <fullName evidence="13">GPI transamidase subunit PIG-U</fullName>
    </recommendedName>
</protein>
<sequence length="463" mass="51122">MAGILDRRIWCGVALRTLLAGLGAAPRLVGRVEIASPLSSLVRVREGLALGDQGLSPYTGDAYHGPPLALSVFSGVARHPLWSLAPLIAADVASAALLSRLAQLWGLSPGWKSAGVLYLLNPLTVLACVGGSLGSIENLLVYVSIYGGATSNIPLCAFGLAAAAYWGLHPLLLMLPLCQLMYIGVEPATVICIHGLTGGSAHQPAEGLSRFSPVPTARGREKPPRKGWPGLLLFLCYVAFWIAFLCVLSEVALRKFKEHSCRSWVLGIRGSAECAEHADDWRYRSAAKHWMAETYGFMLRVEDLTPNIGLFWYFFTEMFDNFRSFFIFVFHSLSVLFLVPMMVRMPEQPLVIAVLQCIINALFKPYPTISDIALYMGLLPLFPVLMRHFQWWFFMCNSFLLLAVLGPAMWHQWIQVGSANSNFFYSITLLLAIWQVVLLVMLVDAALSKGQNLEKESQKTKAE</sequence>
<keyword evidence="12" id="KW-1185">Reference proteome</keyword>
<comment type="pathway">
    <text evidence="2">Glycolipid biosynthesis; glycosylphosphatidylinositol-anchor biosynthesis.</text>
</comment>
<gene>
    <name evidence="11" type="ORF">OSTQU699_LOCUS2679</name>
</gene>
<keyword evidence="5 9" id="KW-0812">Transmembrane</keyword>
<comment type="caution">
    <text evidence="11">The sequence shown here is derived from an EMBL/GenBank/DDBJ whole genome shotgun (WGS) entry which is preliminary data.</text>
</comment>
<evidence type="ECO:0000256" key="9">
    <source>
        <dbReference type="SAM" id="Phobius"/>
    </source>
</evidence>
<accession>A0A8S1ISW1</accession>
<dbReference type="AlphaFoldDB" id="A0A8S1ISW1"/>
<keyword evidence="4" id="KW-0337">GPI-anchor biosynthesis</keyword>
<keyword evidence="8 9" id="KW-0472">Membrane</keyword>
<dbReference type="OrthoDB" id="549017at2759"/>
<feature type="chain" id="PRO_5035809227" description="GPI transamidase subunit PIG-U" evidence="10">
    <location>
        <begin position="25"/>
        <end position="463"/>
    </location>
</feature>
<dbReference type="InterPro" id="IPR009600">
    <property type="entry name" value="PIG-U"/>
</dbReference>
<evidence type="ECO:0000256" key="2">
    <source>
        <dbReference type="ARBA" id="ARBA00004687"/>
    </source>
</evidence>
<evidence type="ECO:0000256" key="5">
    <source>
        <dbReference type="ARBA" id="ARBA00022692"/>
    </source>
</evidence>
<evidence type="ECO:0000313" key="11">
    <source>
        <dbReference type="EMBL" id="CAD7697318.1"/>
    </source>
</evidence>
<dbReference type="GO" id="GO:0016255">
    <property type="term" value="P:attachment of GPI anchor to protein"/>
    <property type="evidence" value="ECO:0007669"/>
    <property type="project" value="InterPro"/>
</dbReference>
<evidence type="ECO:0000256" key="7">
    <source>
        <dbReference type="ARBA" id="ARBA00022989"/>
    </source>
</evidence>
<comment type="similarity">
    <text evidence="3">Belongs to the PIGU family.</text>
</comment>
<evidence type="ECO:0000256" key="1">
    <source>
        <dbReference type="ARBA" id="ARBA00004477"/>
    </source>
</evidence>
<dbReference type="EMBL" id="CAJHUC010000640">
    <property type="protein sequence ID" value="CAD7697318.1"/>
    <property type="molecule type" value="Genomic_DNA"/>
</dbReference>
<feature type="signal peptide" evidence="10">
    <location>
        <begin position="1"/>
        <end position="24"/>
    </location>
</feature>
<keyword evidence="10" id="KW-0732">Signal</keyword>
<proteinExistence type="inferred from homology"/>
<feature type="transmembrane region" description="Helical" evidence="9">
    <location>
        <begin position="81"/>
        <end position="102"/>
    </location>
</feature>
<feature type="transmembrane region" description="Helical" evidence="9">
    <location>
        <begin position="321"/>
        <end position="343"/>
    </location>
</feature>
<feature type="transmembrane region" description="Helical" evidence="9">
    <location>
        <begin position="139"/>
        <end position="168"/>
    </location>
</feature>
<dbReference type="GO" id="GO:0042765">
    <property type="term" value="C:GPI-anchor transamidase complex"/>
    <property type="evidence" value="ECO:0007669"/>
    <property type="project" value="InterPro"/>
</dbReference>
<feature type="transmembrane region" description="Helical" evidence="9">
    <location>
        <begin position="114"/>
        <end position="133"/>
    </location>
</feature>
<dbReference type="PANTHER" id="PTHR13121:SF0">
    <property type="entry name" value="PHOSPHATIDYLINOSITOL GLYCAN ANCHOR BIOSYNTHESIS CLASS U PROTEIN"/>
    <property type="match status" value="1"/>
</dbReference>
<feature type="transmembrane region" description="Helical" evidence="9">
    <location>
        <begin position="231"/>
        <end position="253"/>
    </location>
</feature>
<reference evidence="11" key="1">
    <citation type="submission" date="2020-12" db="EMBL/GenBank/DDBJ databases">
        <authorList>
            <person name="Iha C."/>
        </authorList>
    </citation>
    <scope>NUCLEOTIDE SEQUENCE</scope>
</reference>
<feature type="transmembrane region" description="Helical" evidence="9">
    <location>
        <begin position="422"/>
        <end position="443"/>
    </location>
</feature>
<name>A0A8S1ISW1_9CHLO</name>
<evidence type="ECO:0000256" key="8">
    <source>
        <dbReference type="ARBA" id="ARBA00023136"/>
    </source>
</evidence>
<dbReference type="Pfam" id="PF06728">
    <property type="entry name" value="PIG-U"/>
    <property type="match status" value="1"/>
</dbReference>
<keyword evidence="7 9" id="KW-1133">Transmembrane helix</keyword>
<comment type="subcellular location">
    <subcellularLocation>
        <location evidence="1">Endoplasmic reticulum membrane</location>
        <topology evidence="1">Multi-pass membrane protein</topology>
    </subcellularLocation>
</comment>
<dbReference type="GO" id="GO:0006506">
    <property type="term" value="P:GPI anchor biosynthetic process"/>
    <property type="evidence" value="ECO:0007669"/>
    <property type="project" value="UniProtKB-KW"/>
</dbReference>
<evidence type="ECO:0000256" key="4">
    <source>
        <dbReference type="ARBA" id="ARBA00022502"/>
    </source>
</evidence>
<evidence type="ECO:0008006" key="13">
    <source>
        <dbReference type="Google" id="ProtNLM"/>
    </source>
</evidence>
<organism evidence="11 12">
    <name type="scientific">Ostreobium quekettii</name>
    <dbReference type="NCBI Taxonomy" id="121088"/>
    <lineage>
        <taxon>Eukaryota</taxon>
        <taxon>Viridiplantae</taxon>
        <taxon>Chlorophyta</taxon>
        <taxon>core chlorophytes</taxon>
        <taxon>Ulvophyceae</taxon>
        <taxon>TCBD clade</taxon>
        <taxon>Bryopsidales</taxon>
        <taxon>Ostreobineae</taxon>
        <taxon>Ostreobiaceae</taxon>
        <taxon>Ostreobium</taxon>
    </lineage>
</organism>
<dbReference type="PANTHER" id="PTHR13121">
    <property type="entry name" value="GPI TRANSAMIDASE COMPONENT PIG-U"/>
    <property type="match status" value="1"/>
</dbReference>
<evidence type="ECO:0000256" key="6">
    <source>
        <dbReference type="ARBA" id="ARBA00022824"/>
    </source>
</evidence>
<feature type="transmembrane region" description="Helical" evidence="9">
    <location>
        <begin position="389"/>
        <end position="410"/>
    </location>
</feature>
<evidence type="ECO:0000256" key="10">
    <source>
        <dbReference type="SAM" id="SignalP"/>
    </source>
</evidence>
<evidence type="ECO:0000313" key="12">
    <source>
        <dbReference type="Proteomes" id="UP000708148"/>
    </source>
</evidence>